<dbReference type="Gene3D" id="3.40.50.2000">
    <property type="entry name" value="Glycogen Phosphorylase B"/>
    <property type="match status" value="2"/>
</dbReference>
<gene>
    <name evidence="2" type="ORF">CKO31_18325</name>
</gene>
<protein>
    <submittedName>
        <fullName evidence="2">Glycosyl transferase group 1</fullName>
    </submittedName>
</protein>
<comment type="caution">
    <text evidence="2">The sequence shown here is derived from an EMBL/GenBank/DDBJ whole genome shotgun (WGS) entry which is preliminary data.</text>
</comment>
<sequence>MRFCDLTLAYTETSGGIRTYIDHKRRYIAEATDHEHVLIVPGERDRVSRDGPLTKIELQSPVIPGCRPYRFFWQPAKIRHALERSAPDIVELGSFFVSPWAAFRYREECHEVARPCLVSAYFHTDVAEAYVGAPLRHFLGEGVEEISDTLSGWGHRLSDAIESGAEATFGQIFRRCDLTFAATEAQAARIREYGVEGTRIVPLGVDLDMFSPARRSLEWRRGHGITDHDLLLMYCGRLDNEKDVMLLADAFTRLVLADDCASPKRPPGSPPSRCHLMMLGDGPLHDQLARRAEQIPRLHLPGYEADRARHATALASADIYVTAGPHETFGLAVVEAQAAGLPVVGVDAGALRERVVSGTGRLGPVGDAEAFAANIRAVAAERKAMGAAAREHVVSAGYGWERTFELLLDIYAGTFAGRSAATTH</sequence>
<dbReference type="RefSeq" id="WP_200240418.1">
    <property type="nucleotide sequence ID" value="NZ_NRRV01000054.1"/>
</dbReference>
<dbReference type="GO" id="GO:0016740">
    <property type="term" value="F:transferase activity"/>
    <property type="evidence" value="ECO:0007669"/>
    <property type="project" value="UniProtKB-KW"/>
</dbReference>
<dbReference type="InterPro" id="IPR028098">
    <property type="entry name" value="Glyco_trans_4-like_N"/>
</dbReference>
<dbReference type="Pfam" id="PF13692">
    <property type="entry name" value="Glyco_trans_1_4"/>
    <property type="match status" value="1"/>
</dbReference>
<dbReference type="PANTHER" id="PTHR45947:SF3">
    <property type="entry name" value="SULFOQUINOVOSYL TRANSFERASE SQD2"/>
    <property type="match status" value="1"/>
</dbReference>
<reference evidence="2 3" key="1">
    <citation type="journal article" date="2020" name="Microorganisms">
        <title>Osmotic Adaptation and Compatible Solute Biosynthesis of Phototrophic Bacteria as Revealed from Genome Analyses.</title>
        <authorList>
            <person name="Imhoff J.F."/>
            <person name="Rahn T."/>
            <person name="Kunzel S."/>
            <person name="Keller A."/>
            <person name="Neulinger S.C."/>
        </authorList>
    </citation>
    <scope>NUCLEOTIDE SEQUENCE [LARGE SCALE GENOMIC DNA]</scope>
    <source>
        <strain evidence="2 3">DSM 6210</strain>
    </source>
</reference>
<dbReference type="EMBL" id="NRRV01000054">
    <property type="protein sequence ID" value="MBK1632663.1"/>
    <property type="molecule type" value="Genomic_DNA"/>
</dbReference>
<dbReference type="Pfam" id="PF13439">
    <property type="entry name" value="Glyco_transf_4"/>
    <property type="match status" value="1"/>
</dbReference>
<proteinExistence type="predicted"/>
<dbReference type="Proteomes" id="UP000748752">
    <property type="component" value="Unassembled WGS sequence"/>
</dbReference>
<organism evidence="2 3">
    <name type="scientific">Thiohalocapsa halophila</name>
    <dbReference type="NCBI Taxonomy" id="69359"/>
    <lineage>
        <taxon>Bacteria</taxon>
        <taxon>Pseudomonadati</taxon>
        <taxon>Pseudomonadota</taxon>
        <taxon>Gammaproteobacteria</taxon>
        <taxon>Chromatiales</taxon>
        <taxon>Chromatiaceae</taxon>
        <taxon>Thiohalocapsa</taxon>
    </lineage>
</organism>
<feature type="domain" description="Glycosyltransferase subfamily 4-like N-terminal" evidence="1">
    <location>
        <begin position="15"/>
        <end position="208"/>
    </location>
</feature>
<keyword evidence="3" id="KW-1185">Reference proteome</keyword>
<accession>A0ABS1CLD8</accession>
<keyword evidence="2" id="KW-0808">Transferase</keyword>
<evidence type="ECO:0000259" key="1">
    <source>
        <dbReference type="Pfam" id="PF13439"/>
    </source>
</evidence>
<dbReference type="InterPro" id="IPR050194">
    <property type="entry name" value="Glycosyltransferase_grp1"/>
</dbReference>
<name>A0ABS1CLD8_9GAMM</name>
<evidence type="ECO:0000313" key="2">
    <source>
        <dbReference type="EMBL" id="MBK1632663.1"/>
    </source>
</evidence>
<dbReference type="SUPFAM" id="SSF53756">
    <property type="entry name" value="UDP-Glycosyltransferase/glycogen phosphorylase"/>
    <property type="match status" value="1"/>
</dbReference>
<dbReference type="PANTHER" id="PTHR45947">
    <property type="entry name" value="SULFOQUINOVOSYL TRANSFERASE SQD2"/>
    <property type="match status" value="1"/>
</dbReference>
<evidence type="ECO:0000313" key="3">
    <source>
        <dbReference type="Proteomes" id="UP000748752"/>
    </source>
</evidence>